<evidence type="ECO:0000259" key="8">
    <source>
        <dbReference type="Pfam" id="PF05209"/>
    </source>
</evidence>
<organism evidence="9 10">
    <name type="scientific">Spiribacter salilacus</name>
    <dbReference type="NCBI Taxonomy" id="2664894"/>
    <lineage>
        <taxon>Bacteria</taxon>
        <taxon>Pseudomonadati</taxon>
        <taxon>Pseudomonadota</taxon>
        <taxon>Gammaproteobacteria</taxon>
        <taxon>Chromatiales</taxon>
        <taxon>Ectothiorhodospiraceae</taxon>
        <taxon>Spiribacter</taxon>
    </lineage>
</organism>
<dbReference type="NCBIfam" id="TIGR01222">
    <property type="entry name" value="minC"/>
    <property type="match status" value="1"/>
</dbReference>
<proteinExistence type="inferred from homology"/>
<dbReference type="Gene3D" id="3.30.70.260">
    <property type="match status" value="1"/>
</dbReference>
<dbReference type="PANTHER" id="PTHR34108">
    <property type="entry name" value="SEPTUM SITE-DETERMINING PROTEIN MINC"/>
    <property type="match status" value="1"/>
</dbReference>
<sequence length="224" mass="23262">MAIEIKGRMGTFMVLRMLTSDTSEVLRQLDGRLTNAPDLFSGVPLVLAPADGLNVTVETLRDVAEGLKERGLLPVGSMNVSEALASAAGLGLIRNLAAATREKPAPAAAPAGPAQVVTQPVRSGQQIYARGGDLVVTAPVSAGAEIMADGHIHVYNTLRGRALAGVQGATDARIFCMDQRAELLAIAGHYQLSDQIDPALGGISTMAWLEGDSLQIQPAFNPGG</sequence>
<evidence type="ECO:0000313" key="10">
    <source>
        <dbReference type="Proteomes" id="UP000433788"/>
    </source>
</evidence>
<protein>
    <recommendedName>
        <fullName evidence="6">Probable septum site-determining protein MinC</fullName>
    </recommendedName>
</protein>
<dbReference type="RefSeq" id="WP_153719805.1">
    <property type="nucleotide sequence ID" value="NZ_WJPP01000004.1"/>
</dbReference>
<evidence type="ECO:0000256" key="2">
    <source>
        <dbReference type="ARBA" id="ARBA00022618"/>
    </source>
</evidence>
<dbReference type="Proteomes" id="UP000433788">
    <property type="component" value="Unassembled WGS sequence"/>
</dbReference>
<dbReference type="Pfam" id="PF03775">
    <property type="entry name" value="MinC_C"/>
    <property type="match status" value="1"/>
</dbReference>
<evidence type="ECO:0000259" key="7">
    <source>
        <dbReference type="Pfam" id="PF03775"/>
    </source>
</evidence>
<dbReference type="InterPro" id="IPR013033">
    <property type="entry name" value="MinC"/>
</dbReference>
<dbReference type="AlphaFoldDB" id="A0A6N7QWS8"/>
<keyword evidence="2 6" id="KW-0132">Cell division</keyword>
<keyword evidence="4 6" id="KW-0131">Cell cycle</keyword>
<evidence type="ECO:0000256" key="1">
    <source>
        <dbReference type="ARBA" id="ARBA00006291"/>
    </source>
</evidence>
<dbReference type="GO" id="GO:0051302">
    <property type="term" value="P:regulation of cell division"/>
    <property type="evidence" value="ECO:0007669"/>
    <property type="project" value="InterPro"/>
</dbReference>
<accession>A0A6N7QWS8</accession>
<reference evidence="9 10" key="1">
    <citation type="submission" date="2019-11" db="EMBL/GenBank/DDBJ databases">
        <authorList>
            <person name="Zhang X.Y."/>
        </authorList>
    </citation>
    <scope>NUCLEOTIDE SEQUENCE [LARGE SCALE GENOMIC DNA]</scope>
    <source>
        <strain evidence="9 10">C176</strain>
    </source>
</reference>
<dbReference type="InterPro" id="IPR036145">
    <property type="entry name" value="MinC_C_sf"/>
</dbReference>
<comment type="caution">
    <text evidence="9">The sequence shown here is derived from an EMBL/GenBank/DDBJ whole genome shotgun (WGS) entry which is preliminary data.</text>
</comment>
<evidence type="ECO:0000256" key="4">
    <source>
        <dbReference type="ARBA" id="ARBA00023306"/>
    </source>
</evidence>
<gene>
    <name evidence="6 9" type="primary">minC</name>
    <name evidence="9" type="ORF">GH984_08665</name>
</gene>
<evidence type="ECO:0000313" key="9">
    <source>
        <dbReference type="EMBL" id="MRH78777.1"/>
    </source>
</evidence>
<evidence type="ECO:0000256" key="6">
    <source>
        <dbReference type="HAMAP-Rule" id="MF_00267"/>
    </source>
</evidence>
<dbReference type="EMBL" id="WJPP01000004">
    <property type="protein sequence ID" value="MRH78777.1"/>
    <property type="molecule type" value="Genomic_DNA"/>
</dbReference>
<dbReference type="Pfam" id="PF05209">
    <property type="entry name" value="MinC_N"/>
    <property type="match status" value="1"/>
</dbReference>
<dbReference type="GO" id="GO:1901891">
    <property type="term" value="P:regulation of cell septum assembly"/>
    <property type="evidence" value="ECO:0007669"/>
    <property type="project" value="InterPro"/>
</dbReference>
<name>A0A6N7QWS8_9GAMM</name>
<keyword evidence="10" id="KW-1185">Reference proteome</keyword>
<dbReference type="InterPro" id="IPR005526">
    <property type="entry name" value="Septum_form_inhib_MinC_C"/>
</dbReference>
<dbReference type="PANTHER" id="PTHR34108:SF1">
    <property type="entry name" value="SEPTUM SITE-DETERMINING PROTEIN MINC"/>
    <property type="match status" value="1"/>
</dbReference>
<feature type="domain" description="Septum formation inhibitor MinC C-terminal" evidence="7">
    <location>
        <begin position="116"/>
        <end position="216"/>
    </location>
</feature>
<dbReference type="GO" id="GO:0000917">
    <property type="term" value="P:division septum assembly"/>
    <property type="evidence" value="ECO:0007669"/>
    <property type="project" value="UniProtKB-KW"/>
</dbReference>
<dbReference type="InterPro" id="IPR016098">
    <property type="entry name" value="CAP/MinC_C"/>
</dbReference>
<comment type="subunit">
    <text evidence="6">Interacts with MinD and FtsZ.</text>
</comment>
<evidence type="ECO:0000256" key="3">
    <source>
        <dbReference type="ARBA" id="ARBA00023210"/>
    </source>
</evidence>
<keyword evidence="3 6" id="KW-0717">Septation</keyword>
<feature type="domain" description="Septum formation inhibitor MinC N-terminal" evidence="8">
    <location>
        <begin position="3"/>
        <end position="74"/>
    </location>
</feature>
<dbReference type="HAMAP" id="MF_00267">
    <property type="entry name" value="MinC"/>
    <property type="match status" value="1"/>
</dbReference>
<dbReference type="GO" id="GO:0000902">
    <property type="term" value="P:cell morphogenesis"/>
    <property type="evidence" value="ECO:0007669"/>
    <property type="project" value="InterPro"/>
</dbReference>
<comment type="function">
    <text evidence="5 6">Cell division inhibitor that blocks the formation of polar Z ring septums. Rapidly oscillates between the poles of the cell to destabilize FtsZ filaments that have formed before they mature into polar Z rings. Prevents FtsZ polymerization.</text>
</comment>
<dbReference type="InterPro" id="IPR007874">
    <property type="entry name" value="MinC_N"/>
</dbReference>
<comment type="similarity">
    <text evidence="1 6">Belongs to the MinC family.</text>
</comment>
<evidence type="ECO:0000256" key="5">
    <source>
        <dbReference type="ARBA" id="ARBA00025606"/>
    </source>
</evidence>
<dbReference type="SUPFAM" id="SSF63848">
    <property type="entry name" value="Cell-division inhibitor MinC, C-terminal domain"/>
    <property type="match status" value="1"/>
</dbReference>
<dbReference type="Gene3D" id="2.160.20.70">
    <property type="match status" value="1"/>
</dbReference>